<accession>T2INJ8</accession>
<dbReference type="AlphaFoldDB" id="T2INJ8"/>
<sequence length="41" mass="5068">MPLSLTKYGAIFECLFLPTLSDFWRRLFMVYLNYENKNRIY</sequence>
<gene>
    <name evidence="1" type="ORF">CWATWH0005_5684</name>
</gene>
<reference evidence="1 2" key="2">
    <citation type="submission" date="2013-09" db="EMBL/GenBank/DDBJ databases">
        <title>Whole genome comparison of six Crocosphaera watsonii strains with differing phenotypes.</title>
        <authorList>
            <person name="Bench S.R."/>
            <person name="Heller P."/>
            <person name="Frank I."/>
            <person name="Arciniega M."/>
            <person name="Shilova I.N."/>
            <person name="Zehr J.P."/>
        </authorList>
    </citation>
    <scope>NUCLEOTIDE SEQUENCE [LARGE SCALE GENOMIC DNA]</scope>
    <source>
        <strain evidence="1 2">WH 0005</strain>
    </source>
</reference>
<proteinExistence type="predicted"/>
<protein>
    <submittedName>
        <fullName evidence="1">Uncharacterized protein</fullName>
    </submittedName>
</protein>
<organism evidence="1 2">
    <name type="scientific">Crocosphaera watsonii WH 0005</name>
    <dbReference type="NCBI Taxonomy" id="423472"/>
    <lineage>
        <taxon>Bacteria</taxon>
        <taxon>Bacillati</taxon>
        <taxon>Cyanobacteriota</taxon>
        <taxon>Cyanophyceae</taxon>
        <taxon>Oscillatoriophycideae</taxon>
        <taxon>Chroococcales</taxon>
        <taxon>Aphanothecaceae</taxon>
        <taxon>Crocosphaera</taxon>
    </lineage>
</organism>
<evidence type="ECO:0000313" key="1">
    <source>
        <dbReference type="EMBL" id="CCQ53755.1"/>
    </source>
</evidence>
<dbReference type="EMBL" id="CAQL01000027">
    <property type="protein sequence ID" value="CCQ53755.1"/>
    <property type="molecule type" value="Genomic_DNA"/>
</dbReference>
<dbReference type="Proteomes" id="UP000017981">
    <property type="component" value="Unassembled WGS sequence"/>
</dbReference>
<reference evidence="1 2" key="1">
    <citation type="submission" date="2013-01" db="EMBL/GenBank/DDBJ databases">
        <authorList>
            <person name="Bench S."/>
        </authorList>
    </citation>
    <scope>NUCLEOTIDE SEQUENCE [LARGE SCALE GENOMIC DNA]</scope>
    <source>
        <strain evidence="1 2">WH 0005</strain>
    </source>
</reference>
<evidence type="ECO:0000313" key="2">
    <source>
        <dbReference type="Proteomes" id="UP000017981"/>
    </source>
</evidence>
<name>T2INJ8_CROWT</name>
<comment type="caution">
    <text evidence="1">The sequence shown here is derived from an EMBL/GenBank/DDBJ whole genome shotgun (WGS) entry which is preliminary data.</text>
</comment>